<feature type="compositionally biased region" description="Acidic residues" evidence="1">
    <location>
        <begin position="1"/>
        <end position="10"/>
    </location>
</feature>
<reference evidence="2" key="1">
    <citation type="journal article" date="2019" name="Sci. Rep.">
        <title>Draft genome of Tanacetum cinerariifolium, the natural source of mosquito coil.</title>
        <authorList>
            <person name="Yamashiro T."/>
            <person name="Shiraishi A."/>
            <person name="Satake H."/>
            <person name="Nakayama K."/>
        </authorList>
    </citation>
    <scope>NUCLEOTIDE SEQUENCE</scope>
</reference>
<feature type="region of interest" description="Disordered" evidence="1">
    <location>
        <begin position="1"/>
        <end position="20"/>
    </location>
</feature>
<accession>A0A6L2JCH5</accession>
<sequence>MNGDNEEVVDNEEKNEKDKMRLDHLKQDLRMLVIKRFRERNEDFRERKLSEKFLQRAMFFSWEWSGIYREETPMVTAGGPGGKKIRLVTHDLEECGFENICNNDKNLSEIQLEHEKEEELVVVVVKVVHKCRNWMNGGKGDWIWTLRGNGGESFWGRETILDEDEILENEKKSWNEMILHYFHQQWHPTDKMRMDDLEWWKRS</sequence>
<organism evidence="2">
    <name type="scientific">Tanacetum cinerariifolium</name>
    <name type="common">Dalmatian daisy</name>
    <name type="synonym">Chrysanthemum cinerariifolium</name>
    <dbReference type="NCBI Taxonomy" id="118510"/>
    <lineage>
        <taxon>Eukaryota</taxon>
        <taxon>Viridiplantae</taxon>
        <taxon>Streptophyta</taxon>
        <taxon>Embryophyta</taxon>
        <taxon>Tracheophyta</taxon>
        <taxon>Spermatophyta</taxon>
        <taxon>Magnoliopsida</taxon>
        <taxon>eudicotyledons</taxon>
        <taxon>Gunneridae</taxon>
        <taxon>Pentapetalae</taxon>
        <taxon>asterids</taxon>
        <taxon>campanulids</taxon>
        <taxon>Asterales</taxon>
        <taxon>Asteraceae</taxon>
        <taxon>Asteroideae</taxon>
        <taxon>Anthemideae</taxon>
        <taxon>Anthemidinae</taxon>
        <taxon>Tanacetum</taxon>
    </lineage>
</organism>
<evidence type="ECO:0000313" key="2">
    <source>
        <dbReference type="EMBL" id="GEU34237.1"/>
    </source>
</evidence>
<comment type="caution">
    <text evidence="2">The sequence shown here is derived from an EMBL/GenBank/DDBJ whole genome shotgun (WGS) entry which is preliminary data.</text>
</comment>
<proteinExistence type="predicted"/>
<dbReference type="AlphaFoldDB" id="A0A6L2JCH5"/>
<protein>
    <submittedName>
        <fullName evidence="2">Uncharacterized protein</fullName>
    </submittedName>
</protein>
<name>A0A6L2JCH5_TANCI</name>
<dbReference type="EMBL" id="BKCJ010000554">
    <property type="protein sequence ID" value="GEU34237.1"/>
    <property type="molecule type" value="Genomic_DNA"/>
</dbReference>
<gene>
    <name evidence="2" type="ORF">Tci_006215</name>
</gene>
<evidence type="ECO:0000256" key="1">
    <source>
        <dbReference type="SAM" id="MobiDB-lite"/>
    </source>
</evidence>
<feature type="compositionally biased region" description="Basic and acidic residues" evidence="1">
    <location>
        <begin position="11"/>
        <end position="20"/>
    </location>
</feature>